<organism evidence="1 2">
    <name type="scientific">Paenibacillus xanthanilyticus</name>
    <dbReference type="NCBI Taxonomy" id="1783531"/>
    <lineage>
        <taxon>Bacteria</taxon>
        <taxon>Bacillati</taxon>
        <taxon>Bacillota</taxon>
        <taxon>Bacilli</taxon>
        <taxon>Bacillales</taxon>
        <taxon>Paenibacillaceae</taxon>
        <taxon>Paenibacillus</taxon>
    </lineage>
</organism>
<dbReference type="SUPFAM" id="SSF48208">
    <property type="entry name" value="Six-hairpin glycosidases"/>
    <property type="match status" value="1"/>
</dbReference>
<name>A0ABV8K2D6_9BACL</name>
<keyword evidence="2" id="KW-1185">Reference proteome</keyword>
<gene>
    <name evidence="1" type="ORF">ACFOZ8_11475</name>
</gene>
<reference evidence="2" key="1">
    <citation type="journal article" date="2019" name="Int. J. Syst. Evol. Microbiol.">
        <title>The Global Catalogue of Microorganisms (GCM) 10K type strain sequencing project: providing services to taxonomists for standard genome sequencing and annotation.</title>
        <authorList>
            <consortium name="The Broad Institute Genomics Platform"/>
            <consortium name="The Broad Institute Genome Sequencing Center for Infectious Disease"/>
            <person name="Wu L."/>
            <person name="Ma J."/>
        </authorList>
    </citation>
    <scope>NUCLEOTIDE SEQUENCE [LARGE SCALE GENOMIC DNA]</scope>
    <source>
        <strain evidence="2">IBRC-M 10987</strain>
    </source>
</reference>
<dbReference type="EMBL" id="JBHSAM010000023">
    <property type="protein sequence ID" value="MFC4100265.1"/>
    <property type="molecule type" value="Genomic_DNA"/>
</dbReference>
<sequence>MSQLSQLLEFVQARMSLAVTRFDGSRPIGEMNQEWSEDNERMQIGIAGEQTRWEASVKETSIAVKRAPIIGAVAREGVAPNAGCEADAIEGVSLALEWVHYGTSAPSSVGVRFAFDAWSDRNYVLVPGAVYAGNRFESQALPYAPCWSRLAERGPGTPGFITDIPRLNPSDGPSASHLLSGDAATPAVCWHDPVRQRGFLVLTDQRTEWGESSIHIEESDDRERCAVEFRAPGVRPMRKYEMCTTEVPSPDRGASFIDGSIVRMRVNVFAFPCESVTGLFRAFAAARMSLTGPPNLVPGLPFSAAWNIQQSKYNAMNWREPCGYYAVGTVDQKHQDWQIGWVGGGMSSLALLAEGDDLSAERAARTVDFMLSGQTDAGFFPGVFYNGRWYGDEFNDDPARDCPEQWHIVRKSADALYVLLKQAAIIERRGGPQQVPVSWRAGIRRLADGFLALWERYGQFGQWIRADTGEMLVGGSAGGAMAIGGLALAAQWLEDERYRQAAQAAGEYYYAQFTARGVTTGGPGEILQCPDSESAFALLESYMVLYETSGAKLWLARAEEAALQAMSWCVSCDFAFPPDSTFGRLGMRTAGSVIANAQNKHSAPGICTLSGDALFRLFRATGNTLYAAQLRETAHNLTQYLSRSDRPVLGWDGIDMPPGYMSERVNMSDWEGQELVGEALPLSCWCEVSLMLTYAEVPGVYVQPDTGFVWSADHVHCELAASEGETVLRLHNQTAFQAVVRLLVESSREAAEPSGRLAPDGWARIALGAGEIREVPLADVQTDEG</sequence>
<evidence type="ECO:0000313" key="2">
    <source>
        <dbReference type="Proteomes" id="UP001595715"/>
    </source>
</evidence>
<dbReference type="Proteomes" id="UP001595715">
    <property type="component" value="Unassembled WGS sequence"/>
</dbReference>
<proteinExistence type="predicted"/>
<evidence type="ECO:0000313" key="1">
    <source>
        <dbReference type="EMBL" id="MFC4100265.1"/>
    </source>
</evidence>
<dbReference type="RefSeq" id="WP_377718938.1">
    <property type="nucleotide sequence ID" value="NZ_JBHSAM010000023.1"/>
</dbReference>
<comment type="caution">
    <text evidence="1">The sequence shown here is derived from an EMBL/GenBank/DDBJ whole genome shotgun (WGS) entry which is preliminary data.</text>
</comment>
<dbReference type="InterPro" id="IPR008928">
    <property type="entry name" value="6-hairpin_glycosidase_sf"/>
</dbReference>
<protein>
    <submittedName>
        <fullName evidence="1">Uncharacterized protein</fullName>
    </submittedName>
</protein>
<accession>A0ABV8K2D6</accession>